<organism evidence="2 3">
    <name type="scientific">Geoglobus acetivorans</name>
    <dbReference type="NCBI Taxonomy" id="565033"/>
    <lineage>
        <taxon>Archaea</taxon>
        <taxon>Methanobacteriati</taxon>
        <taxon>Methanobacteriota</taxon>
        <taxon>Archaeoglobi</taxon>
        <taxon>Archaeoglobales</taxon>
        <taxon>Archaeoglobaceae</taxon>
        <taxon>Geoglobus</taxon>
    </lineage>
</organism>
<dbReference type="EMBL" id="CP009552">
    <property type="protein sequence ID" value="AIY89725.1"/>
    <property type="molecule type" value="Genomic_DNA"/>
</dbReference>
<evidence type="ECO:0000313" key="2">
    <source>
        <dbReference type="EMBL" id="AIY89725.1"/>
    </source>
</evidence>
<dbReference type="STRING" id="565033.GACE_0674"/>
<dbReference type="eggNOG" id="arCOG01057">
    <property type="taxonomic scope" value="Archaea"/>
</dbReference>
<dbReference type="Pfam" id="PF01022">
    <property type="entry name" value="HTH_5"/>
    <property type="match status" value="1"/>
</dbReference>
<evidence type="ECO:0000313" key="3">
    <source>
        <dbReference type="Proteomes" id="UP000030624"/>
    </source>
</evidence>
<sequence length="106" mass="12144">MISPQELMVISQFESKELEIFKGILKTISKRGVPEILFCLKRGEKKFSQIMFETRLNPGVLGRHLKELKSLNMVDKEGDYYFLTDVGIGAIEILEDLKRLAALIEN</sequence>
<dbReference type="AlphaFoldDB" id="A0A0A7GCG5"/>
<gene>
    <name evidence="2" type="ORF">GACE_0674</name>
</gene>
<dbReference type="Proteomes" id="UP000030624">
    <property type="component" value="Chromosome"/>
</dbReference>
<dbReference type="InterPro" id="IPR036390">
    <property type="entry name" value="WH_DNA-bd_sf"/>
</dbReference>
<dbReference type="KEGG" id="gac:GACE_0674"/>
<dbReference type="SUPFAM" id="SSF46785">
    <property type="entry name" value="Winged helix' DNA-binding domain"/>
    <property type="match status" value="1"/>
</dbReference>
<reference evidence="2 3" key="1">
    <citation type="journal article" date="2015" name="Appl. Environ. Microbiol.">
        <title>The Geoglobus acetivorans genome: Fe(III) reduction, acetate utilization, autotrophic growth, and degradation of aromatic compounds in a hyperthermophilic archaeon.</title>
        <authorList>
            <person name="Mardanov A.V."/>
            <person name="Slododkina G.B."/>
            <person name="Slobodkin A.I."/>
            <person name="Beletsky A.V."/>
            <person name="Gavrilov S.N."/>
            <person name="Kublanov I.V."/>
            <person name="Bonch-Osmolovskaya E.A."/>
            <person name="Skryabin K.G."/>
            <person name="Ravin N.V."/>
        </authorList>
    </citation>
    <scope>NUCLEOTIDE SEQUENCE [LARGE SCALE GENOMIC DNA]</scope>
    <source>
        <strain evidence="2 3">SBH6</strain>
    </source>
</reference>
<dbReference type="GeneID" id="24797274"/>
<dbReference type="Gene3D" id="1.10.10.10">
    <property type="entry name" value="Winged helix-like DNA-binding domain superfamily/Winged helix DNA-binding domain"/>
    <property type="match status" value="1"/>
</dbReference>
<dbReference type="InterPro" id="IPR001845">
    <property type="entry name" value="HTH_ArsR_DNA-bd_dom"/>
</dbReference>
<dbReference type="InterPro" id="IPR036388">
    <property type="entry name" value="WH-like_DNA-bd_sf"/>
</dbReference>
<accession>A0A0A7GCG5</accession>
<name>A0A0A7GCG5_GEOAI</name>
<proteinExistence type="predicted"/>
<feature type="domain" description="HTH arsR-type" evidence="1">
    <location>
        <begin position="35"/>
        <end position="76"/>
    </location>
</feature>
<evidence type="ECO:0000259" key="1">
    <source>
        <dbReference type="Pfam" id="PF01022"/>
    </source>
</evidence>
<dbReference type="GO" id="GO:0003700">
    <property type="term" value="F:DNA-binding transcription factor activity"/>
    <property type="evidence" value="ECO:0007669"/>
    <property type="project" value="InterPro"/>
</dbReference>
<dbReference type="RefSeq" id="WP_318249281.1">
    <property type="nucleotide sequence ID" value="NZ_CP009552.1"/>
</dbReference>
<protein>
    <recommendedName>
        <fullName evidence="1">HTH arsR-type domain-containing protein</fullName>
    </recommendedName>
</protein>
<dbReference type="HOGENOM" id="CLU_175996_0_0_2"/>